<dbReference type="AlphaFoldDB" id="A0A081BLD7"/>
<dbReference type="EMBL" id="DF820457">
    <property type="protein sequence ID" value="GAK51203.1"/>
    <property type="molecule type" value="Genomic_DNA"/>
</dbReference>
<organism evidence="1">
    <name type="scientific">Candidatus Moduliflexus flocculans</name>
    <dbReference type="NCBI Taxonomy" id="1499966"/>
    <lineage>
        <taxon>Bacteria</taxon>
        <taxon>Candidatus Moduliflexota</taxon>
        <taxon>Candidatus Moduliflexia</taxon>
        <taxon>Candidatus Moduliflexales</taxon>
        <taxon>Candidatus Moduliflexaceae</taxon>
    </lineage>
</organism>
<name>A0A081BLD7_9BACT</name>
<accession>A0A081BLD7</accession>
<protein>
    <submittedName>
        <fullName evidence="1">Uncharacterized protein MJ1673</fullName>
    </submittedName>
</protein>
<dbReference type="STRING" id="1499966.U14_02446"/>
<keyword evidence="2" id="KW-1185">Reference proteome</keyword>
<dbReference type="HOGENOM" id="CLU_159273_0_0_0"/>
<dbReference type="Proteomes" id="UP000030700">
    <property type="component" value="Unassembled WGS sequence"/>
</dbReference>
<evidence type="ECO:0000313" key="2">
    <source>
        <dbReference type="Proteomes" id="UP000030700"/>
    </source>
</evidence>
<reference evidence="1" key="1">
    <citation type="journal article" date="2015" name="PeerJ">
        <title>First genomic representation of candidate bacterial phylum KSB3 points to enhanced environmental sensing as a trigger of wastewater bulking.</title>
        <authorList>
            <person name="Sekiguchi Y."/>
            <person name="Ohashi A."/>
            <person name="Parks D.H."/>
            <person name="Yamauchi T."/>
            <person name="Tyson G.W."/>
            <person name="Hugenholtz P."/>
        </authorList>
    </citation>
    <scope>NUCLEOTIDE SEQUENCE [LARGE SCALE GENOMIC DNA]</scope>
</reference>
<sequence length="129" mass="14831">MSAFFLLFSHTLTDEQSANARETLGVTEFIALPPELQALWSDVPPDAEYLADHLQPLLHWLSQEARPGDVVLIQGDFGAVYLTAKWVLQRRLIPVYATTRREVVEIALPDGSIQKQSRFRHVRFRRYEP</sequence>
<proteinExistence type="predicted"/>
<dbReference type="InterPro" id="IPR049811">
    <property type="entry name" value="MJ1673-like_dom"/>
</dbReference>
<gene>
    <name evidence="1" type="ORF">U14_02446</name>
</gene>
<dbReference type="NCBIfam" id="NF040559">
    <property type="entry name" value="CAS_Csx20"/>
    <property type="match status" value="1"/>
</dbReference>
<evidence type="ECO:0000313" key="1">
    <source>
        <dbReference type="EMBL" id="GAK51203.1"/>
    </source>
</evidence>